<name>A0A8C6X8V6_NAJNA</name>
<dbReference type="Proteomes" id="UP000694559">
    <property type="component" value="Unplaced"/>
</dbReference>
<reference evidence="1" key="1">
    <citation type="submission" date="2025-08" db="UniProtKB">
        <authorList>
            <consortium name="Ensembl"/>
        </authorList>
    </citation>
    <scope>IDENTIFICATION</scope>
</reference>
<sequence length="72" mass="7895">LCYIQPSNHKGISLCLCVCVCMYALKNASNGMSESKIHLAYITQQFVINLLQPRAIQAIGRELAVGETSIII</sequence>
<dbReference type="Ensembl" id="ENSNNAT00000011317.1">
    <property type="protein sequence ID" value="ENSNNAP00000010814.1"/>
    <property type="gene ID" value="ENSNNAG00000007221.1"/>
</dbReference>
<accession>A0A8C6X8V6</accession>
<protein>
    <submittedName>
        <fullName evidence="1">Uncharacterized protein</fullName>
    </submittedName>
</protein>
<proteinExistence type="predicted"/>
<evidence type="ECO:0000313" key="1">
    <source>
        <dbReference type="Ensembl" id="ENSNNAP00000010814.1"/>
    </source>
</evidence>
<organism evidence="1 2">
    <name type="scientific">Naja naja</name>
    <name type="common">Indian cobra</name>
    <dbReference type="NCBI Taxonomy" id="35670"/>
    <lineage>
        <taxon>Eukaryota</taxon>
        <taxon>Metazoa</taxon>
        <taxon>Chordata</taxon>
        <taxon>Craniata</taxon>
        <taxon>Vertebrata</taxon>
        <taxon>Euteleostomi</taxon>
        <taxon>Lepidosauria</taxon>
        <taxon>Squamata</taxon>
        <taxon>Bifurcata</taxon>
        <taxon>Unidentata</taxon>
        <taxon>Episquamata</taxon>
        <taxon>Toxicofera</taxon>
        <taxon>Serpentes</taxon>
        <taxon>Colubroidea</taxon>
        <taxon>Elapidae</taxon>
        <taxon>Elapinae</taxon>
        <taxon>Naja</taxon>
    </lineage>
</organism>
<reference evidence="1" key="2">
    <citation type="submission" date="2025-09" db="UniProtKB">
        <authorList>
            <consortium name="Ensembl"/>
        </authorList>
    </citation>
    <scope>IDENTIFICATION</scope>
</reference>
<evidence type="ECO:0000313" key="2">
    <source>
        <dbReference type="Proteomes" id="UP000694559"/>
    </source>
</evidence>
<keyword evidence="2" id="KW-1185">Reference proteome</keyword>
<dbReference type="AlphaFoldDB" id="A0A8C6X8V6"/>